<accession>A0A9N8DK33</accession>
<gene>
    <name evidence="2" type="ORF">SEMRO_124_G059890.1</name>
</gene>
<name>A0A9N8DK33_9STRA</name>
<evidence type="ECO:0000313" key="3">
    <source>
        <dbReference type="Proteomes" id="UP001153069"/>
    </source>
</evidence>
<evidence type="ECO:0000256" key="1">
    <source>
        <dbReference type="SAM" id="MobiDB-lite"/>
    </source>
</evidence>
<dbReference type="EMBL" id="CAICTM010000123">
    <property type="protein sequence ID" value="CAB9501995.1"/>
    <property type="molecule type" value="Genomic_DNA"/>
</dbReference>
<sequence length="470" mass="52442">MTVLTSSAAPVAARMASSTLGSSHKRSSLHSASSVERQLREKILYQIDKILLQSPPSRTSLYNLLLLCNPDLDASALDAPIAREKAFRAVKARLHPDKHALQEQPRVTLLFQNVQTFYVECCHAMAAQDAGSRYRKQTSMPSYQSTPQKTPLYTRRSTFSEGGSNSPKNTNNNSAFEFNCFAKWPFLKQIQRDTPFQAVSTSELHYHLAYACLNYRGAIVHGQTIDCTYQVPANFVETAASPTSIPAVWDAAGFPTDQHLRLTSVDELKKEIQQHGPVVSTSFGLDPNYYQSISRHAGNFSERHVGHCHPLLIVGWTMTSQGSVWLVQGLRGTTFPMGMGQFQIDAHAMAPPTCVLLQKSWQSPGPFWDVPDISLKCLAWKEHFDSTAPRATTVLSTLLEIVPLESSDIDALGDLWNVGLHAVISERRVFVLRDKNQMAQSRRVLLRDLARVTHKEKGKVWKVTVSVVRQ</sequence>
<reference evidence="2" key="1">
    <citation type="submission" date="2020-06" db="EMBL/GenBank/DDBJ databases">
        <authorList>
            <consortium name="Plant Systems Biology data submission"/>
        </authorList>
    </citation>
    <scope>NUCLEOTIDE SEQUENCE</scope>
    <source>
        <strain evidence="2">D6</strain>
    </source>
</reference>
<dbReference type="SUPFAM" id="SSF54001">
    <property type="entry name" value="Cysteine proteinases"/>
    <property type="match status" value="1"/>
</dbReference>
<proteinExistence type="predicted"/>
<organism evidence="2 3">
    <name type="scientific">Seminavis robusta</name>
    <dbReference type="NCBI Taxonomy" id="568900"/>
    <lineage>
        <taxon>Eukaryota</taxon>
        <taxon>Sar</taxon>
        <taxon>Stramenopiles</taxon>
        <taxon>Ochrophyta</taxon>
        <taxon>Bacillariophyta</taxon>
        <taxon>Bacillariophyceae</taxon>
        <taxon>Bacillariophycidae</taxon>
        <taxon>Naviculales</taxon>
        <taxon>Naviculaceae</taxon>
        <taxon>Seminavis</taxon>
    </lineage>
</organism>
<dbReference type="InterPro" id="IPR038765">
    <property type="entry name" value="Papain-like_cys_pep_sf"/>
</dbReference>
<keyword evidence="3" id="KW-1185">Reference proteome</keyword>
<dbReference type="OrthoDB" id="48481at2759"/>
<feature type="region of interest" description="Disordered" evidence="1">
    <location>
        <begin position="136"/>
        <end position="171"/>
    </location>
</feature>
<dbReference type="AlphaFoldDB" id="A0A9N8DK33"/>
<feature type="compositionally biased region" description="Polar residues" evidence="1">
    <location>
        <begin position="137"/>
        <end position="171"/>
    </location>
</feature>
<protein>
    <recommendedName>
        <fullName evidence="4">J domain-containing protein</fullName>
    </recommendedName>
</protein>
<dbReference type="Proteomes" id="UP001153069">
    <property type="component" value="Unassembled WGS sequence"/>
</dbReference>
<evidence type="ECO:0008006" key="4">
    <source>
        <dbReference type="Google" id="ProtNLM"/>
    </source>
</evidence>
<evidence type="ECO:0000313" key="2">
    <source>
        <dbReference type="EMBL" id="CAB9501995.1"/>
    </source>
</evidence>
<comment type="caution">
    <text evidence="2">The sequence shown here is derived from an EMBL/GenBank/DDBJ whole genome shotgun (WGS) entry which is preliminary data.</text>
</comment>